<dbReference type="GO" id="GO:0009228">
    <property type="term" value="P:thiamine biosynthetic process"/>
    <property type="evidence" value="ECO:0007669"/>
    <property type="project" value="UniProtKB-KW"/>
</dbReference>
<dbReference type="InterPro" id="IPR036188">
    <property type="entry name" value="FAD/NAD-bd_sf"/>
</dbReference>
<dbReference type="RefSeq" id="WP_078717276.1">
    <property type="nucleotide sequence ID" value="NZ_FUYC01000006.1"/>
</dbReference>
<comment type="catalytic activity">
    <reaction evidence="6">
        <text>hydrogen sulfide + glycine + NAD(+) = ADP-5-ethyl-4-methylthiazole-2-carboxylate + nicotinamide + 3 H2O + H(+)</text>
        <dbReference type="Rhea" id="RHEA:55704"/>
        <dbReference type="ChEBI" id="CHEBI:15377"/>
        <dbReference type="ChEBI" id="CHEBI:15378"/>
        <dbReference type="ChEBI" id="CHEBI:17154"/>
        <dbReference type="ChEBI" id="CHEBI:29919"/>
        <dbReference type="ChEBI" id="CHEBI:57305"/>
        <dbReference type="ChEBI" id="CHEBI:57540"/>
        <dbReference type="ChEBI" id="CHEBI:139151"/>
        <dbReference type="EC" id="2.4.2.59"/>
    </reaction>
</comment>
<evidence type="ECO:0000256" key="4">
    <source>
        <dbReference type="ARBA" id="ARBA00023004"/>
    </source>
</evidence>
<dbReference type="EC" id="2.4.2.59" evidence="6"/>
<feature type="binding site" evidence="6">
    <location>
        <position position="162"/>
    </location>
    <ligand>
        <name>Fe cation</name>
        <dbReference type="ChEBI" id="CHEBI:24875"/>
        <note>ligand shared between two adjacent protomers</note>
    </ligand>
</feature>
<feature type="binding site" description="in other chain" evidence="6">
    <location>
        <position position="177"/>
    </location>
    <ligand>
        <name>Fe cation</name>
        <dbReference type="ChEBI" id="CHEBI:24875"/>
        <note>ligand shared between two adjacent protomers</note>
    </ligand>
</feature>
<dbReference type="EMBL" id="FUYC01000006">
    <property type="protein sequence ID" value="SKA83766.1"/>
    <property type="molecule type" value="Genomic_DNA"/>
</dbReference>
<dbReference type="Proteomes" id="UP000190027">
    <property type="component" value="Unassembled WGS sequence"/>
</dbReference>
<comment type="subunit">
    <text evidence="6">Homooctamer; tetramer of dimers.</text>
</comment>
<dbReference type="PANTHER" id="PTHR43422:SF3">
    <property type="entry name" value="THIAMINE THIAZOLE SYNTHASE"/>
    <property type="match status" value="1"/>
</dbReference>
<dbReference type="PRINTS" id="PR00419">
    <property type="entry name" value="ADXRDTASE"/>
</dbReference>
<evidence type="ECO:0000256" key="3">
    <source>
        <dbReference type="ARBA" id="ARBA00022977"/>
    </source>
</evidence>
<dbReference type="Pfam" id="PF01946">
    <property type="entry name" value="Thi4"/>
    <property type="match status" value="1"/>
</dbReference>
<dbReference type="InterPro" id="IPR022828">
    <property type="entry name" value="Thi4_prok"/>
</dbReference>
<evidence type="ECO:0000256" key="5">
    <source>
        <dbReference type="ARBA" id="ARBA00023027"/>
    </source>
</evidence>
<dbReference type="GO" id="GO:0016763">
    <property type="term" value="F:pentosyltransferase activity"/>
    <property type="evidence" value="ECO:0007669"/>
    <property type="project" value="UniProtKB-UniRule"/>
</dbReference>
<comment type="function">
    <text evidence="6">Involved in the biosynthesis of the thiazole moiety of thiamine. Catalyzes the conversion of NAD and glycine to adenosine diphosphate 5-(2-hydroxyethyl)-4-methylthiazole-2-carboxylate (ADT), an adenylated thiazole intermediate, using free sulfide as a source of sulfur.</text>
</comment>
<comment type="pathway">
    <text evidence="6">Cofactor biosynthesis; thiamine diphosphate biosynthesis.</text>
</comment>
<keyword evidence="5 6" id="KW-0520">NAD</keyword>
<dbReference type="STRING" id="1121449.SAMN02745704_01719"/>
<dbReference type="UniPathway" id="UPA00060"/>
<evidence type="ECO:0000256" key="2">
    <source>
        <dbReference type="ARBA" id="ARBA00022723"/>
    </source>
</evidence>
<evidence type="ECO:0000256" key="6">
    <source>
        <dbReference type="HAMAP-Rule" id="MF_00304"/>
    </source>
</evidence>
<accession>A0A1T4X2I1</accession>
<name>A0A1T4X2I1_9BACT</name>
<keyword evidence="4 6" id="KW-0408">Iron</keyword>
<dbReference type="GO" id="GO:0005506">
    <property type="term" value="F:iron ion binding"/>
    <property type="evidence" value="ECO:0007669"/>
    <property type="project" value="UniProtKB-UniRule"/>
</dbReference>
<comment type="similarity">
    <text evidence="6">Belongs to the THI4 family.</text>
</comment>
<dbReference type="GO" id="GO:0009229">
    <property type="term" value="P:thiamine diphosphate biosynthetic process"/>
    <property type="evidence" value="ECO:0007669"/>
    <property type="project" value="UniProtKB-UniRule"/>
</dbReference>
<dbReference type="HAMAP" id="MF_00304">
    <property type="entry name" value="Thi4"/>
    <property type="match status" value="1"/>
</dbReference>
<dbReference type="SUPFAM" id="SSF51905">
    <property type="entry name" value="FAD/NAD(P)-binding domain"/>
    <property type="match status" value="1"/>
</dbReference>
<feature type="binding site" evidence="6">
    <location>
        <position position="241"/>
    </location>
    <ligand>
        <name>glycine</name>
        <dbReference type="ChEBI" id="CHEBI:57305"/>
    </ligand>
</feature>
<feature type="binding site" evidence="6">
    <location>
        <begin position="160"/>
        <end position="162"/>
    </location>
    <ligand>
        <name>NAD(+)</name>
        <dbReference type="ChEBI" id="CHEBI:57540"/>
        <note>ligand shared between two adjacent protomers</note>
    </ligand>
</feature>
<feature type="binding site" description="in other chain" evidence="6">
    <location>
        <position position="130"/>
    </location>
    <ligand>
        <name>NAD(+)</name>
        <dbReference type="ChEBI" id="CHEBI:57540"/>
        <note>ligand shared between two adjacent protomers</note>
    </ligand>
</feature>
<dbReference type="AlphaFoldDB" id="A0A1T4X2I1"/>
<feature type="binding site" description="in other chain" evidence="6">
    <location>
        <position position="231"/>
    </location>
    <ligand>
        <name>NAD(+)</name>
        <dbReference type="ChEBI" id="CHEBI:57540"/>
        <note>ligand shared between two adjacent protomers</note>
    </ligand>
</feature>
<dbReference type="InterPro" id="IPR002922">
    <property type="entry name" value="Thi4_fam"/>
</dbReference>
<organism evidence="7 8">
    <name type="scientific">Paucidesulfovibrio gracilis DSM 16080</name>
    <dbReference type="NCBI Taxonomy" id="1121449"/>
    <lineage>
        <taxon>Bacteria</taxon>
        <taxon>Pseudomonadati</taxon>
        <taxon>Thermodesulfobacteriota</taxon>
        <taxon>Desulfovibrionia</taxon>
        <taxon>Desulfovibrionales</taxon>
        <taxon>Desulfovibrionaceae</taxon>
        <taxon>Paucidesulfovibrio</taxon>
    </lineage>
</organism>
<gene>
    <name evidence="6" type="primary">thi4</name>
    <name evidence="7" type="ORF">SAMN02745704_01719</name>
</gene>
<dbReference type="NCBIfam" id="TIGR00292">
    <property type="entry name" value="sulfide-dependent adenosine diphosphate thiazole synthase"/>
    <property type="match status" value="1"/>
</dbReference>
<proteinExistence type="inferred from homology"/>
<comment type="caution">
    <text evidence="6">Lacks conserved residue(s) required for the propagation of feature annotation.</text>
</comment>
<keyword evidence="2 6" id="KW-0479">Metal-binding</keyword>
<dbReference type="OrthoDB" id="9777740at2"/>
<protein>
    <recommendedName>
        <fullName evidence="6">Thiamine thiazole synthase</fullName>
        <ecNumber evidence="6">2.4.2.59</ecNumber>
    </recommendedName>
</protein>
<dbReference type="GO" id="GO:0052837">
    <property type="term" value="P:thiazole biosynthetic process"/>
    <property type="evidence" value="ECO:0007669"/>
    <property type="project" value="UniProtKB-UniRule"/>
</dbReference>
<feature type="binding site" description="in other chain" evidence="6">
    <location>
        <position position="39"/>
    </location>
    <ligand>
        <name>NAD(+)</name>
        <dbReference type="ChEBI" id="CHEBI:57540"/>
        <note>ligand shared between two adjacent protomers</note>
    </ligand>
</feature>
<dbReference type="Gene3D" id="3.50.50.60">
    <property type="entry name" value="FAD/NAD(P)-binding domain"/>
    <property type="match status" value="1"/>
</dbReference>
<sequence length="267" mass="28800">MTNQPLDERIITEAIADRFFEKFKSCLNLDVAIVGGGPSGLTAAWKLASEGFNVALFERKLSLGGGMWGGGMTWNMAVVQEESRHILEEAGIAVSHYRDGYYTADAVACTTTLASRACLAGTKVFNCTSVEDVCIREEADGKRVTGLVINSSPVEMAGLHIDPVVLGTRCVIEATGHDTEVLKTVVRKNDVRLNTPSGKIEGEQSMWAERAESTTVENTREVFPGMWVTGMAANATFGSYRMGPIFGGMLLSGLRVAELIAKELRGE</sequence>
<evidence type="ECO:0000313" key="8">
    <source>
        <dbReference type="Proteomes" id="UP000190027"/>
    </source>
</evidence>
<dbReference type="PANTHER" id="PTHR43422">
    <property type="entry name" value="THIAMINE THIAZOLE SYNTHASE"/>
    <property type="match status" value="1"/>
</dbReference>
<keyword evidence="1 6" id="KW-0808">Transferase</keyword>
<evidence type="ECO:0000313" key="7">
    <source>
        <dbReference type="EMBL" id="SKA83766.1"/>
    </source>
</evidence>
<feature type="binding site" description="in other chain" evidence="6">
    <location>
        <position position="66"/>
    </location>
    <ligand>
        <name>NAD(+)</name>
        <dbReference type="ChEBI" id="CHEBI:57540"/>
        <note>ligand shared between two adjacent protomers</note>
    </ligand>
</feature>
<reference evidence="7 8" key="1">
    <citation type="submission" date="2017-02" db="EMBL/GenBank/DDBJ databases">
        <authorList>
            <person name="Peterson S.W."/>
        </authorList>
    </citation>
    <scope>NUCLEOTIDE SEQUENCE [LARGE SCALE GENOMIC DNA]</scope>
    <source>
        <strain evidence="7 8">DSM 16080</strain>
    </source>
</reference>
<evidence type="ECO:0000256" key="1">
    <source>
        <dbReference type="ARBA" id="ARBA00022679"/>
    </source>
</evidence>
<comment type="cofactor">
    <cofactor evidence="6">
        <name>Fe(2+)</name>
        <dbReference type="ChEBI" id="CHEBI:29033"/>
    </cofactor>
</comment>
<keyword evidence="8" id="KW-1185">Reference proteome</keyword>
<keyword evidence="3 6" id="KW-0784">Thiamine biosynthesis</keyword>
<feature type="binding site" description="in other chain" evidence="6">
    <location>
        <begin position="58"/>
        <end position="59"/>
    </location>
    <ligand>
        <name>NAD(+)</name>
        <dbReference type="ChEBI" id="CHEBI:57540"/>
        <note>ligand shared between two adjacent protomers</note>
    </ligand>
</feature>